<gene>
    <name evidence="1" type="ORF">NU08_1478</name>
</gene>
<sequence>MLQIKSIVVDFKICENHFNLWLLIWFHADLADLCRLK</sequence>
<name>A0A444W1Q2_9FLAO</name>
<reference evidence="1 2" key="1">
    <citation type="submission" date="2014-12" db="EMBL/GenBank/DDBJ databases">
        <title>Genome sequence of Flavobacterium anhuiense RCM74.</title>
        <authorList>
            <person name="Kim J.F."/>
            <person name="Song J.Y."/>
            <person name="Kwak M.-J."/>
            <person name="Lee S.-W."/>
        </authorList>
    </citation>
    <scope>NUCLEOTIDE SEQUENCE [LARGE SCALE GENOMIC DNA]</scope>
    <source>
        <strain evidence="1 2">RCM74</strain>
    </source>
</reference>
<evidence type="ECO:0000313" key="1">
    <source>
        <dbReference type="EMBL" id="RYJ39809.1"/>
    </source>
</evidence>
<evidence type="ECO:0000313" key="2">
    <source>
        <dbReference type="Proteomes" id="UP000290433"/>
    </source>
</evidence>
<organism evidence="1 2">
    <name type="scientific">Flavobacterium anhuiense</name>
    <dbReference type="NCBI Taxonomy" id="459526"/>
    <lineage>
        <taxon>Bacteria</taxon>
        <taxon>Pseudomonadati</taxon>
        <taxon>Bacteroidota</taxon>
        <taxon>Flavobacteriia</taxon>
        <taxon>Flavobacteriales</taxon>
        <taxon>Flavobacteriaceae</taxon>
        <taxon>Flavobacterium</taxon>
    </lineage>
</organism>
<comment type="caution">
    <text evidence="1">The sequence shown here is derived from an EMBL/GenBank/DDBJ whole genome shotgun (WGS) entry which is preliminary data.</text>
</comment>
<dbReference type="Proteomes" id="UP000290433">
    <property type="component" value="Unassembled WGS sequence"/>
</dbReference>
<proteinExistence type="predicted"/>
<dbReference type="EMBL" id="JUIV01000003">
    <property type="protein sequence ID" value="RYJ39809.1"/>
    <property type="molecule type" value="Genomic_DNA"/>
</dbReference>
<dbReference type="AlphaFoldDB" id="A0A444W1Q2"/>
<accession>A0A444W1Q2</accession>
<protein>
    <submittedName>
        <fullName evidence="1">Uncharacterized protein</fullName>
    </submittedName>
</protein>